<keyword evidence="7" id="KW-1185">Reference proteome</keyword>
<feature type="transmembrane region" description="Helical" evidence="5">
    <location>
        <begin position="43"/>
        <end position="65"/>
    </location>
</feature>
<proteinExistence type="predicted"/>
<organism evidence="6 7">
    <name type="scientific">Yoonia maritima</name>
    <dbReference type="NCBI Taxonomy" id="1435347"/>
    <lineage>
        <taxon>Bacteria</taxon>
        <taxon>Pseudomonadati</taxon>
        <taxon>Pseudomonadota</taxon>
        <taxon>Alphaproteobacteria</taxon>
        <taxon>Rhodobacterales</taxon>
        <taxon>Paracoccaceae</taxon>
        <taxon>Yoonia</taxon>
    </lineage>
</organism>
<keyword evidence="6" id="KW-0489">Methyltransferase</keyword>
<dbReference type="RefSeq" id="WP_106358020.1">
    <property type="nucleotide sequence ID" value="NZ_PVTP01000007.1"/>
</dbReference>
<keyword evidence="4 5" id="KW-0472">Membrane</keyword>
<evidence type="ECO:0000256" key="3">
    <source>
        <dbReference type="ARBA" id="ARBA00022989"/>
    </source>
</evidence>
<protein>
    <submittedName>
        <fullName evidence="6">Protein-S-isoprenylcysteine O-methyltransferase Ste14</fullName>
    </submittedName>
</protein>
<sequence>MQAVLIVVGLVIAAATLAAILWSIAYLERRLWPPKRYTKATPVLVWVPTFTLFGILIVLGLMNWGSLPIPTWLRFGVGIPLIFAGNVIVWSEVAQFGIAQTCGAKGSLRTGGMYRYSRNPQYVADIAMIIGWIVLCASSGAALVGLAGIAVLIAAPFAEEPWLKEHYGFAFEDYWASHRRQHPRN</sequence>
<evidence type="ECO:0000256" key="1">
    <source>
        <dbReference type="ARBA" id="ARBA00004127"/>
    </source>
</evidence>
<comment type="subcellular location">
    <subcellularLocation>
        <location evidence="1">Endomembrane system</location>
        <topology evidence="1">Multi-pass membrane protein</topology>
    </subcellularLocation>
</comment>
<dbReference type="Proteomes" id="UP000238007">
    <property type="component" value="Unassembled WGS sequence"/>
</dbReference>
<evidence type="ECO:0000313" key="7">
    <source>
        <dbReference type="Proteomes" id="UP000238007"/>
    </source>
</evidence>
<feature type="transmembrane region" description="Helical" evidence="5">
    <location>
        <begin position="122"/>
        <end position="155"/>
    </location>
</feature>
<evidence type="ECO:0000256" key="4">
    <source>
        <dbReference type="ARBA" id="ARBA00023136"/>
    </source>
</evidence>
<keyword evidence="2 5" id="KW-0812">Transmembrane</keyword>
<dbReference type="GO" id="GO:0032259">
    <property type="term" value="P:methylation"/>
    <property type="evidence" value="ECO:0007669"/>
    <property type="project" value="UniProtKB-KW"/>
</dbReference>
<dbReference type="GO" id="GO:0012505">
    <property type="term" value="C:endomembrane system"/>
    <property type="evidence" value="ECO:0007669"/>
    <property type="project" value="UniProtKB-SubCell"/>
</dbReference>
<dbReference type="EMBL" id="PVTP01000007">
    <property type="protein sequence ID" value="PRY76842.1"/>
    <property type="molecule type" value="Genomic_DNA"/>
</dbReference>
<name>A0A2T0VXK7_9RHOB</name>
<dbReference type="GO" id="GO:0008168">
    <property type="term" value="F:methyltransferase activity"/>
    <property type="evidence" value="ECO:0007669"/>
    <property type="project" value="UniProtKB-KW"/>
</dbReference>
<reference evidence="6 7" key="1">
    <citation type="submission" date="2018-03" db="EMBL/GenBank/DDBJ databases">
        <title>Genomic Encyclopedia of Archaeal and Bacterial Type Strains, Phase II (KMG-II): from individual species to whole genera.</title>
        <authorList>
            <person name="Goeker M."/>
        </authorList>
    </citation>
    <scope>NUCLEOTIDE SEQUENCE [LARGE SCALE GENOMIC DNA]</scope>
    <source>
        <strain evidence="6 7">DSM 101533</strain>
    </source>
</reference>
<evidence type="ECO:0000256" key="5">
    <source>
        <dbReference type="SAM" id="Phobius"/>
    </source>
</evidence>
<dbReference type="Gene3D" id="1.20.120.1630">
    <property type="match status" value="1"/>
</dbReference>
<keyword evidence="6" id="KW-0808">Transferase</keyword>
<evidence type="ECO:0000256" key="2">
    <source>
        <dbReference type="ARBA" id="ARBA00022692"/>
    </source>
</evidence>
<evidence type="ECO:0000313" key="6">
    <source>
        <dbReference type="EMBL" id="PRY76842.1"/>
    </source>
</evidence>
<dbReference type="OrthoDB" id="9811969at2"/>
<dbReference type="AlphaFoldDB" id="A0A2T0VXK7"/>
<comment type="caution">
    <text evidence="6">The sequence shown here is derived from an EMBL/GenBank/DDBJ whole genome shotgun (WGS) entry which is preliminary data.</text>
</comment>
<accession>A0A2T0VXK7</accession>
<keyword evidence="3 5" id="KW-1133">Transmembrane helix</keyword>
<feature type="transmembrane region" description="Helical" evidence="5">
    <location>
        <begin position="71"/>
        <end position="90"/>
    </location>
</feature>
<gene>
    <name evidence="6" type="ORF">CLV80_10718</name>
</gene>
<feature type="transmembrane region" description="Helical" evidence="5">
    <location>
        <begin position="6"/>
        <end position="27"/>
    </location>
</feature>
<dbReference type="InterPro" id="IPR007318">
    <property type="entry name" value="Phopholipid_MeTrfase"/>
</dbReference>
<dbReference type="Pfam" id="PF04191">
    <property type="entry name" value="PEMT"/>
    <property type="match status" value="1"/>
</dbReference>